<feature type="transmembrane region" description="Helical" evidence="1">
    <location>
        <begin position="51"/>
        <end position="70"/>
    </location>
</feature>
<dbReference type="AlphaFoldDB" id="A0A6N2REF3"/>
<dbReference type="EMBL" id="CACRSL010000003">
    <property type="protein sequence ID" value="VYS78215.1"/>
    <property type="molecule type" value="Genomic_DNA"/>
</dbReference>
<name>A0A6N2REF3_9FIRM</name>
<keyword evidence="1" id="KW-0472">Membrane</keyword>
<sequence>MKTCNNCRIQVNSSREFCPLCGQTMARSTGEGYSAYPKLELPRRRFGRLKLLLIFTQVFLGITVLVDGFIRSTSYWYLVLLAGSAYTAVSALWAARRKNNPGGVILKEVLLISALSFSVDYFSGFSRWSTNYLIPLLVMGSGAAITAIILLRPVWFRDYFFYQFTLLVMGGLCMLLWVMGLATVRWTAFCALLHSLVTLTGLMLFAGAGTREELKKRFHL</sequence>
<gene>
    <name evidence="2" type="ORF">AULFYP135_00345</name>
</gene>
<protein>
    <submittedName>
        <fullName evidence="2">Uncharacterized protein</fullName>
    </submittedName>
</protein>
<dbReference type="Pfam" id="PF19845">
    <property type="entry name" value="DUF6320"/>
    <property type="match status" value="1"/>
</dbReference>
<feature type="transmembrane region" description="Helical" evidence="1">
    <location>
        <begin position="132"/>
        <end position="152"/>
    </location>
</feature>
<evidence type="ECO:0000256" key="1">
    <source>
        <dbReference type="SAM" id="Phobius"/>
    </source>
</evidence>
<proteinExistence type="predicted"/>
<reference evidence="2" key="1">
    <citation type="submission" date="2019-11" db="EMBL/GenBank/DDBJ databases">
        <authorList>
            <person name="Feng L."/>
        </authorList>
    </citation>
    <scope>NUCLEOTIDE SEQUENCE</scope>
    <source>
        <strain evidence="2">AundefinedLFYP135</strain>
    </source>
</reference>
<organism evidence="2">
    <name type="scientific">uncultured Anaerotruncus sp</name>
    <dbReference type="NCBI Taxonomy" id="905011"/>
    <lineage>
        <taxon>Bacteria</taxon>
        <taxon>Bacillati</taxon>
        <taxon>Bacillota</taxon>
        <taxon>Clostridia</taxon>
        <taxon>Eubacteriales</taxon>
        <taxon>Oscillospiraceae</taxon>
        <taxon>Anaerotruncus</taxon>
        <taxon>environmental samples</taxon>
    </lineage>
</organism>
<keyword evidence="1" id="KW-1133">Transmembrane helix</keyword>
<feature type="transmembrane region" description="Helical" evidence="1">
    <location>
        <begin position="76"/>
        <end position="95"/>
    </location>
</feature>
<feature type="transmembrane region" description="Helical" evidence="1">
    <location>
        <begin position="104"/>
        <end position="126"/>
    </location>
</feature>
<dbReference type="InterPro" id="IPR046283">
    <property type="entry name" value="DUF6320"/>
</dbReference>
<keyword evidence="1" id="KW-0812">Transmembrane</keyword>
<evidence type="ECO:0000313" key="2">
    <source>
        <dbReference type="EMBL" id="VYS78215.1"/>
    </source>
</evidence>
<feature type="transmembrane region" description="Helical" evidence="1">
    <location>
        <begin position="159"/>
        <end position="180"/>
    </location>
</feature>
<accession>A0A6N2REF3</accession>
<feature type="transmembrane region" description="Helical" evidence="1">
    <location>
        <begin position="186"/>
        <end position="208"/>
    </location>
</feature>